<evidence type="ECO:0000256" key="6">
    <source>
        <dbReference type="ARBA" id="ARBA00022656"/>
    </source>
</evidence>
<dbReference type="Pfam" id="PF00149">
    <property type="entry name" value="Metallophos"/>
    <property type="match status" value="1"/>
</dbReference>
<comment type="similarity">
    <text evidence="3 12">Belongs to the 5'-nucleotidase family.</text>
</comment>
<dbReference type="InterPro" id="IPR008334">
    <property type="entry name" value="5'-Nucleotdase_C"/>
</dbReference>
<evidence type="ECO:0000256" key="12">
    <source>
        <dbReference type="RuleBase" id="RU362119"/>
    </source>
</evidence>
<dbReference type="Gene3D" id="3.60.21.10">
    <property type="match status" value="1"/>
</dbReference>
<evidence type="ECO:0000256" key="3">
    <source>
        <dbReference type="ARBA" id="ARBA00006654"/>
    </source>
</evidence>
<dbReference type="PANTHER" id="PTHR11575">
    <property type="entry name" value="5'-NUCLEOTIDASE-RELATED"/>
    <property type="match status" value="1"/>
</dbReference>
<dbReference type="GO" id="GO:0090729">
    <property type="term" value="F:toxin activity"/>
    <property type="evidence" value="ECO:0007669"/>
    <property type="project" value="UniProtKB-KW"/>
</dbReference>
<evidence type="ECO:0000313" key="15">
    <source>
        <dbReference type="EMBL" id="JAC22836.1"/>
    </source>
</evidence>
<dbReference type="GO" id="GO:0005886">
    <property type="term" value="C:plasma membrane"/>
    <property type="evidence" value="ECO:0007669"/>
    <property type="project" value="TreeGrafter"/>
</dbReference>
<comment type="catalytic activity">
    <reaction evidence="1">
        <text>a ribonucleoside 5'-phosphate + H2O = a ribonucleoside + phosphate</text>
        <dbReference type="Rhea" id="RHEA:12484"/>
        <dbReference type="ChEBI" id="CHEBI:15377"/>
        <dbReference type="ChEBI" id="CHEBI:18254"/>
        <dbReference type="ChEBI" id="CHEBI:43474"/>
        <dbReference type="ChEBI" id="CHEBI:58043"/>
        <dbReference type="EC" id="3.1.3.5"/>
    </reaction>
</comment>
<evidence type="ECO:0000259" key="14">
    <source>
        <dbReference type="Pfam" id="PF02872"/>
    </source>
</evidence>
<keyword evidence="4" id="KW-1201">Platelet aggregation inhibiting toxin</keyword>
<keyword evidence="6" id="KW-0800">Toxin</keyword>
<dbReference type="PROSITE" id="PS00785">
    <property type="entry name" value="5_NUCLEOTIDASE_1"/>
    <property type="match status" value="1"/>
</dbReference>
<dbReference type="SUPFAM" id="SSF55816">
    <property type="entry name" value="5'-nucleotidase (syn. UDP-sugar hydrolase), C-terminal domain"/>
    <property type="match status" value="1"/>
</dbReference>
<evidence type="ECO:0000256" key="11">
    <source>
        <dbReference type="ARBA" id="ARBA00023240"/>
    </source>
</evidence>
<sequence>MELLLKCKAHRIHVIVLTLIIYGVQHCAASRGNLVLTILHTNDIHSHLDESNKFGGRCFPEDKINSSCYGGVARIVSKVKAIRKEEDNVLFMNGGDFFQGTPYYTLLKSSVISEVMSNMGYDYVCLGNHEFDDGPENLAPFLKRMNESNVTVVGTNTDFLGDDVLKSYNLVKSAVREINGRKIGILGAVIPDTQFTSNPGPNVKFSGEIESFQKEVANLKNQSVDIIIAITHSGFKREIKIVEEVPEIDILVGGHTNTFLYTGKDHPKENKPEGLYPYVVNRTDGSQALIVQDFWFGKFLGRLRVTFDAHGNVSTWEGNPILMNASVLEDECMNETLAPYKENMTRQMEKVIGDTRVLMEHEQDICRLQECNIGNLVADAYYEYFVNMNMSTPIENTTTRKIPKAWSEINGAIVNAGSIRTALPSFSKVTWGDVVTTLPYGNSLVVMTVNGTIVEKMFEHSVTNYTLDPEARKGRFLQVSGFRVEYDLTKPNGQRVISLSVLCRNCTVPTYEAINCDATYKIVTADYLTRGGDGFKLLRSANTTDGGPIEYEALEKYVVKMQSLRPPNEGRIKIKWNYTDEAVVQNITQIVRKKNITEESPEES</sequence>
<evidence type="ECO:0000256" key="9">
    <source>
        <dbReference type="ARBA" id="ARBA00022741"/>
    </source>
</evidence>
<dbReference type="CDD" id="cd07409">
    <property type="entry name" value="MPP_CD73_N"/>
    <property type="match status" value="1"/>
</dbReference>
<dbReference type="InterPro" id="IPR006146">
    <property type="entry name" value="5'-Nucleotdase_CS"/>
</dbReference>
<proteinExistence type="evidence at transcript level"/>
<keyword evidence="10 12" id="KW-0378">Hydrolase</keyword>
<dbReference type="GO" id="GO:0046872">
    <property type="term" value="F:metal ion binding"/>
    <property type="evidence" value="ECO:0007669"/>
    <property type="project" value="UniProtKB-KW"/>
</dbReference>
<dbReference type="InterPro" id="IPR006179">
    <property type="entry name" value="5_nucleotidase/apyrase"/>
</dbReference>
<evidence type="ECO:0000256" key="2">
    <source>
        <dbReference type="ARBA" id="ARBA00004613"/>
    </source>
</evidence>
<dbReference type="SUPFAM" id="SSF56300">
    <property type="entry name" value="Metallo-dependent phosphatases"/>
    <property type="match status" value="1"/>
</dbReference>
<dbReference type="InterPro" id="IPR004843">
    <property type="entry name" value="Calcineurin-like_PHP"/>
</dbReference>
<dbReference type="GO" id="GO:0000166">
    <property type="term" value="F:nucleotide binding"/>
    <property type="evidence" value="ECO:0007669"/>
    <property type="project" value="UniProtKB-KW"/>
</dbReference>
<keyword evidence="8" id="KW-0732">Signal</keyword>
<dbReference type="InterPro" id="IPR036907">
    <property type="entry name" value="5'-Nucleotdase_C_sf"/>
</dbReference>
<dbReference type="Pfam" id="PF02872">
    <property type="entry name" value="5_nucleotid_C"/>
    <property type="match status" value="1"/>
</dbReference>
<dbReference type="PROSITE" id="PS00786">
    <property type="entry name" value="5_NUCLEOTIDASE_2"/>
    <property type="match status" value="1"/>
</dbReference>
<dbReference type="GO" id="GO:0005576">
    <property type="term" value="C:extracellular region"/>
    <property type="evidence" value="ECO:0007669"/>
    <property type="project" value="UniProtKB-SubCell"/>
</dbReference>
<evidence type="ECO:0000256" key="4">
    <source>
        <dbReference type="ARBA" id="ARBA00022442"/>
    </source>
</evidence>
<keyword evidence="5" id="KW-0964">Secreted</keyword>
<keyword evidence="11" id="KW-1199">Hemostasis impairing toxin</keyword>
<evidence type="ECO:0000256" key="1">
    <source>
        <dbReference type="ARBA" id="ARBA00000815"/>
    </source>
</evidence>
<name>A0A023FLS3_AMBCJ</name>
<dbReference type="AlphaFoldDB" id="A0A023FLS3"/>
<dbReference type="GO" id="GO:0006196">
    <property type="term" value="P:AMP catabolic process"/>
    <property type="evidence" value="ECO:0007669"/>
    <property type="project" value="TreeGrafter"/>
</dbReference>
<keyword evidence="7" id="KW-0479">Metal-binding</keyword>
<evidence type="ECO:0000256" key="7">
    <source>
        <dbReference type="ARBA" id="ARBA00022723"/>
    </source>
</evidence>
<evidence type="ECO:0000256" key="8">
    <source>
        <dbReference type="ARBA" id="ARBA00022729"/>
    </source>
</evidence>
<dbReference type="FunFam" id="3.90.780.10:FF:000004">
    <property type="entry name" value="UDP-sugar hydrolase, putative"/>
    <property type="match status" value="1"/>
</dbReference>
<reference evidence="15" key="1">
    <citation type="submission" date="2014-03" db="EMBL/GenBank/DDBJ databases">
        <title>The sialotranscriptome of Amblyomma triste, Amblyomma parvum and Amblyomma cajennense ticks, uncovered by 454-based RNA-seq.</title>
        <authorList>
            <person name="Garcia G.R."/>
            <person name="Gardinassi L.G."/>
            <person name="Ribeiro J.M."/>
            <person name="Anatriello E."/>
            <person name="Ferreira B.R."/>
            <person name="Moreira H.N."/>
            <person name="Mafra C."/>
            <person name="Olegario M.M."/>
            <person name="Szabo P.J."/>
            <person name="Miranda-Santos I.K."/>
            <person name="Maruyama S.R."/>
        </authorList>
    </citation>
    <scope>NUCLEOTIDE SEQUENCE</scope>
    <source>
        <strain evidence="15">Uberlandia</strain>
        <tissue evidence="15">Salivary glands</tissue>
    </source>
</reference>
<feature type="domain" description="Calcineurin-like phosphoesterase" evidence="13">
    <location>
        <begin position="36"/>
        <end position="256"/>
    </location>
</feature>
<dbReference type="FunFam" id="3.60.21.10:FF:000020">
    <property type="entry name" value="NT5E isoform 4"/>
    <property type="match status" value="1"/>
</dbReference>
<dbReference type="Gene3D" id="3.90.780.10">
    <property type="entry name" value="5'-Nucleotidase, C-terminal domain"/>
    <property type="match status" value="1"/>
</dbReference>
<protein>
    <submittedName>
        <fullName evidence="15">Putative 5' nucleotidase</fullName>
    </submittedName>
</protein>
<keyword evidence="9 12" id="KW-0547">Nucleotide-binding</keyword>
<evidence type="ECO:0000256" key="5">
    <source>
        <dbReference type="ARBA" id="ARBA00022525"/>
    </source>
</evidence>
<dbReference type="PANTHER" id="PTHR11575:SF24">
    <property type="entry name" value="5'-NUCLEOTIDASE"/>
    <property type="match status" value="1"/>
</dbReference>
<evidence type="ECO:0000259" key="13">
    <source>
        <dbReference type="Pfam" id="PF00149"/>
    </source>
</evidence>
<organism evidence="15">
    <name type="scientific">Amblyomma cajennense</name>
    <name type="common">Cayenne tick</name>
    <name type="synonym">Acarus cajennensis</name>
    <dbReference type="NCBI Taxonomy" id="34607"/>
    <lineage>
        <taxon>Eukaryota</taxon>
        <taxon>Metazoa</taxon>
        <taxon>Ecdysozoa</taxon>
        <taxon>Arthropoda</taxon>
        <taxon>Chelicerata</taxon>
        <taxon>Arachnida</taxon>
        <taxon>Acari</taxon>
        <taxon>Parasitiformes</taxon>
        <taxon>Ixodida</taxon>
        <taxon>Ixodoidea</taxon>
        <taxon>Ixodidae</taxon>
        <taxon>Amblyomminae</taxon>
        <taxon>Amblyomma</taxon>
    </lineage>
</organism>
<accession>A0A023FLS3</accession>
<dbReference type="InterPro" id="IPR029052">
    <property type="entry name" value="Metallo-depent_PP-like"/>
</dbReference>
<dbReference type="EMBL" id="GBBK01001646">
    <property type="protein sequence ID" value="JAC22836.1"/>
    <property type="molecule type" value="mRNA"/>
</dbReference>
<dbReference type="PRINTS" id="PR01607">
    <property type="entry name" value="APYRASEFAMLY"/>
</dbReference>
<dbReference type="GO" id="GO:0008253">
    <property type="term" value="F:5'-nucleotidase activity"/>
    <property type="evidence" value="ECO:0007669"/>
    <property type="project" value="UniProtKB-EC"/>
</dbReference>
<comment type="subcellular location">
    <subcellularLocation>
        <location evidence="2">Secreted</location>
    </subcellularLocation>
</comment>
<evidence type="ECO:0000256" key="10">
    <source>
        <dbReference type="ARBA" id="ARBA00022801"/>
    </source>
</evidence>
<feature type="domain" description="5'-Nucleotidase C-terminal" evidence="14">
    <location>
        <begin position="351"/>
        <end position="538"/>
    </location>
</feature>